<sequence length="184" mass="20910">MPQRQPVGPRAPKDDFMRALGLSTTDPRHEGFYRAMRDEAIAVYSKLNSDRTSLIDEKRNDSSTTPPFFWHHIRPDRRRQAIIDTWQQAKPGTVQRTLFDLGATTGEHAPNWVTLWLLYSVFRSRDIRNNRNRRAGEGGSTGGKDSPAPLGALDTESFLYDTGQSSGSNDSQIFDPARDKYVRR</sequence>
<proteinExistence type="predicted"/>
<evidence type="ECO:0000313" key="2">
    <source>
        <dbReference type="EMBL" id="KIW75089.1"/>
    </source>
</evidence>
<protein>
    <submittedName>
        <fullName evidence="2">Uncharacterized protein</fullName>
    </submittedName>
</protein>
<dbReference type="HOGENOM" id="CLU_101047_1_0_1"/>
<organism evidence="2 3">
    <name type="scientific">Fonsecaea pedrosoi CBS 271.37</name>
    <dbReference type="NCBI Taxonomy" id="1442368"/>
    <lineage>
        <taxon>Eukaryota</taxon>
        <taxon>Fungi</taxon>
        <taxon>Dikarya</taxon>
        <taxon>Ascomycota</taxon>
        <taxon>Pezizomycotina</taxon>
        <taxon>Eurotiomycetes</taxon>
        <taxon>Chaetothyriomycetidae</taxon>
        <taxon>Chaetothyriales</taxon>
        <taxon>Herpotrichiellaceae</taxon>
        <taxon>Fonsecaea</taxon>
    </lineage>
</organism>
<dbReference type="EMBL" id="KN846976">
    <property type="protein sequence ID" value="KIW75089.1"/>
    <property type="molecule type" value="Genomic_DNA"/>
</dbReference>
<evidence type="ECO:0000313" key="3">
    <source>
        <dbReference type="Proteomes" id="UP000053029"/>
    </source>
</evidence>
<dbReference type="Proteomes" id="UP000053029">
    <property type="component" value="Unassembled WGS sequence"/>
</dbReference>
<accession>A0A0D2GRM6</accession>
<evidence type="ECO:0000256" key="1">
    <source>
        <dbReference type="SAM" id="MobiDB-lite"/>
    </source>
</evidence>
<dbReference type="GeneID" id="25311350"/>
<name>A0A0D2GRM6_9EURO</name>
<keyword evidence="3" id="KW-1185">Reference proteome</keyword>
<dbReference type="AlphaFoldDB" id="A0A0D2GRM6"/>
<reference evidence="2 3" key="1">
    <citation type="submission" date="2015-01" db="EMBL/GenBank/DDBJ databases">
        <title>The Genome Sequence of Fonsecaea pedrosoi CBS 271.37.</title>
        <authorList>
            <consortium name="The Broad Institute Genomics Platform"/>
            <person name="Cuomo C."/>
            <person name="de Hoog S."/>
            <person name="Gorbushina A."/>
            <person name="Stielow B."/>
            <person name="Teixiera M."/>
            <person name="Abouelleil A."/>
            <person name="Chapman S.B."/>
            <person name="Priest M."/>
            <person name="Young S.K."/>
            <person name="Wortman J."/>
            <person name="Nusbaum C."/>
            <person name="Birren B."/>
        </authorList>
    </citation>
    <scope>NUCLEOTIDE SEQUENCE [LARGE SCALE GENOMIC DNA]</scope>
    <source>
        <strain evidence="2 3">CBS 271.37</strain>
    </source>
</reference>
<dbReference type="RefSeq" id="XP_013278897.1">
    <property type="nucleotide sequence ID" value="XM_013423443.1"/>
</dbReference>
<gene>
    <name evidence="2" type="ORF">Z517_11860</name>
</gene>
<dbReference type="VEuPathDB" id="FungiDB:Z517_11860"/>
<feature type="compositionally biased region" description="Polar residues" evidence="1">
    <location>
        <begin position="162"/>
        <end position="172"/>
    </location>
</feature>
<feature type="region of interest" description="Disordered" evidence="1">
    <location>
        <begin position="131"/>
        <end position="184"/>
    </location>
</feature>
<dbReference type="OrthoDB" id="4502478at2759"/>